<feature type="region of interest" description="Disordered" evidence="1">
    <location>
        <begin position="1"/>
        <end position="48"/>
    </location>
</feature>
<evidence type="ECO:0000313" key="3">
    <source>
        <dbReference type="Proteomes" id="UP001497644"/>
    </source>
</evidence>
<keyword evidence="3" id="KW-1185">Reference proteome</keyword>
<accession>A0AAV2P5H5</accession>
<name>A0AAV2P5H5_9HYME</name>
<dbReference type="AlphaFoldDB" id="A0AAV2P5H5"/>
<evidence type="ECO:0000256" key="1">
    <source>
        <dbReference type="SAM" id="MobiDB-lite"/>
    </source>
</evidence>
<dbReference type="Proteomes" id="UP001497644">
    <property type="component" value="Chromosome 8"/>
</dbReference>
<gene>
    <name evidence="2" type="ORF">LPLAT_LOCUS13244</name>
</gene>
<sequence length="110" mass="11779">MNYGKQAISRGLSGIGPTCSGNGGRRAEGREDQNGGCKKCSQWDDKSNFRSDCTEPWAIVAFYMQSRVKLWQGKGGDSGGGSCDPGRTIVLLADRKHHCTTTAVRVVAAI</sequence>
<protein>
    <submittedName>
        <fullName evidence="2">Uncharacterized protein</fullName>
    </submittedName>
</protein>
<evidence type="ECO:0000313" key="2">
    <source>
        <dbReference type="EMBL" id="CAL1688116.1"/>
    </source>
</evidence>
<dbReference type="EMBL" id="OZ034831">
    <property type="protein sequence ID" value="CAL1688116.1"/>
    <property type="molecule type" value="Genomic_DNA"/>
</dbReference>
<proteinExistence type="predicted"/>
<reference evidence="2" key="1">
    <citation type="submission" date="2024-04" db="EMBL/GenBank/DDBJ databases">
        <authorList>
            <consortium name="Molecular Ecology Group"/>
        </authorList>
    </citation>
    <scope>NUCLEOTIDE SEQUENCE</scope>
</reference>
<organism evidence="2 3">
    <name type="scientific">Lasius platythorax</name>
    <dbReference type="NCBI Taxonomy" id="488582"/>
    <lineage>
        <taxon>Eukaryota</taxon>
        <taxon>Metazoa</taxon>
        <taxon>Ecdysozoa</taxon>
        <taxon>Arthropoda</taxon>
        <taxon>Hexapoda</taxon>
        <taxon>Insecta</taxon>
        <taxon>Pterygota</taxon>
        <taxon>Neoptera</taxon>
        <taxon>Endopterygota</taxon>
        <taxon>Hymenoptera</taxon>
        <taxon>Apocrita</taxon>
        <taxon>Aculeata</taxon>
        <taxon>Formicoidea</taxon>
        <taxon>Formicidae</taxon>
        <taxon>Formicinae</taxon>
        <taxon>Lasius</taxon>
        <taxon>Lasius</taxon>
    </lineage>
</organism>